<dbReference type="Pfam" id="PF12796">
    <property type="entry name" value="Ank_2"/>
    <property type="match status" value="1"/>
</dbReference>
<protein>
    <submittedName>
        <fullName evidence="2">Putative ion channel nompc</fullName>
    </submittedName>
</protein>
<dbReference type="PANTHER" id="PTHR24121:SF23">
    <property type="entry name" value="NO MECHANORECEPTOR POTENTIAL C, ISOFORM H"/>
    <property type="match status" value="1"/>
</dbReference>
<accession>A0A2M4CVJ7</accession>
<feature type="compositionally biased region" description="Polar residues" evidence="1">
    <location>
        <begin position="1"/>
        <end position="12"/>
    </location>
</feature>
<dbReference type="SUPFAM" id="SSF52540">
    <property type="entry name" value="P-loop containing nucleoside triphosphate hydrolases"/>
    <property type="match status" value="1"/>
</dbReference>
<dbReference type="PANTHER" id="PTHR24121">
    <property type="entry name" value="NO MECHANORECEPTOR POTENTIAL C, ISOFORM D-RELATED"/>
    <property type="match status" value="1"/>
</dbReference>
<dbReference type="InterPro" id="IPR036770">
    <property type="entry name" value="Ankyrin_rpt-contain_sf"/>
</dbReference>
<proteinExistence type="predicted"/>
<organism evidence="2">
    <name type="scientific">Anopheles darlingi</name>
    <name type="common">Mosquito</name>
    <dbReference type="NCBI Taxonomy" id="43151"/>
    <lineage>
        <taxon>Eukaryota</taxon>
        <taxon>Metazoa</taxon>
        <taxon>Ecdysozoa</taxon>
        <taxon>Arthropoda</taxon>
        <taxon>Hexapoda</taxon>
        <taxon>Insecta</taxon>
        <taxon>Pterygota</taxon>
        <taxon>Neoptera</taxon>
        <taxon>Endopterygota</taxon>
        <taxon>Diptera</taxon>
        <taxon>Nematocera</taxon>
        <taxon>Culicoidea</taxon>
        <taxon>Culicidae</taxon>
        <taxon>Anophelinae</taxon>
        <taxon>Anopheles</taxon>
    </lineage>
</organism>
<feature type="region of interest" description="Disordered" evidence="1">
    <location>
        <begin position="1"/>
        <end position="30"/>
    </location>
</feature>
<dbReference type="Gene3D" id="3.40.50.300">
    <property type="entry name" value="P-loop containing nucleotide triphosphate hydrolases"/>
    <property type="match status" value="1"/>
</dbReference>
<reference evidence="2" key="1">
    <citation type="submission" date="2018-01" db="EMBL/GenBank/DDBJ databases">
        <title>An insight into the sialome of Amazonian anophelines.</title>
        <authorList>
            <person name="Ribeiro J.M."/>
            <person name="Scarpassa V."/>
            <person name="Calvo E."/>
        </authorList>
    </citation>
    <scope>NUCLEOTIDE SEQUENCE</scope>
</reference>
<dbReference type="SMART" id="SM00248">
    <property type="entry name" value="ANK"/>
    <property type="match status" value="9"/>
</dbReference>
<dbReference type="VEuPathDB" id="VectorBase:ADAC005327"/>
<sequence length="2304" mass="268696">MADSRSPQNWRNKNAAGRSQRKRKLTNDVERSSKNIKTVYISKDVAINEAYETLSKPQLDMEYRKVLIQTERHVSYLREALQDTPYQLKLAIVIGLVNGKKSMDIANNFNFTVTAEDLTSEISDDIVYTFNDNGRTGTLMIHAQHSDASRTPKIKLNDFASIQDISSPFNILKYFKSFYDKPRTAGIEGVIICTNSDIDDGARDLWRPVDLSVMVDPTPLEFFISTLLTKLGAKCYRLDFDSLTYGKFNQVYQTCKKYSKCYRLAKLLVNAVKSENHRLTKQNPVVKEYYHAILSIIDKNDSSVKGSYKFTDQFLNSSLSNSTPGYEAFRLEFEEEYSQLINVWEDLKNKRMHVDDNFLPRAAKKEDNELEFVFPENDVDRRLVEFCERFRLVCYTKSENELDDTIIELWKDMYSIKELTVSTRRGNFEKNIKLKTSFDGLLDLFFKPLNSEDIERDHRNIENVLAVTKLESASYQLRREIVRSTFRISPDTLQASYLYRHIYHETLLELDVYDICFGTVVLSDIISLQGKNPREILFIKDSVFYKDSEKVKSFFYSFKQYNCLIIICHEMFMACQGNIRKWREDISQKPSKQIFLVRKTNNIHTDLNYFSISDVTKESWEKFLGTDIPLCSTSISPSKVFQDCFYEFSIEELIMWLDWGKQMEQNNAIVKKYRQIRDIYVHRKWINEEEEISIELPQEDFTAASAAFLKSIRCFPDDYISFEKITKRIEQNGMINQIFPKMPNEKIVQVQCERVSGDKDRKMLILLGEAGCGKSMNLTWLAWHLLERRRSSWVIRCNLSDYCYDFNQFIAHEKNETVQVSENDALKMLYKLAHLSLVEMKGNASEKKLAQQCSECLFSMNNSARLSINLMKNHGLSLNNAILLRVFVEKFNASELVLLLDGFDEIAPSYKEVMCQFLSYFKNFKGIRNIYLTSRPYNFKEQMKEVFVEAAFFKLNPFSRQDKGLILIKMMKLKIDSAPVYITEIIDFYKALCVIVLGRLGDLSDNPLNLMMTIDIVIPLANQYVHFQNKKVSLQLLEDIEKIFKPTFIVEEFVNRMIRRHLYINYAVDNKETNLLIEAGKLEKDIEDMKLKHGLLALWVLFDACDQSERISKLLAHEERLPKGYMHTTHEAAEKTGIINGVEDGIPIFIHRTFAEYLGAWWIVKKRMLSTVPQKSKHLTCLLEDMLKTKSEILKHMHIILASDKPLHLAIVENDLTTAKSLLRDNSEPLSETDSGGRTAFHLLAMYAYIGDYLEYFPSSLESSAVNCKERVFGWTALDCAFEADKRLLIIYLLHCGALINKNILYKQVQDSAAENQVKICKAATYAKYFMEYLSEKASTYDSKDAKIMKEFCDEVIENILGESKRRDDTPYINNDKVSCLFENIIHVDSVWMLERIVEQIPKNFVQMYRESFFGWAMAKKSIFVLKYIVEQDKSFFKEPFVMDCLPKIVALDYKNEFKWFIDLYSSDLIKIKDFQMCSMESDTVTNLQFHPYDYNEIWDIVRKIGTYNLNHPIDTRILSLLGLCLAYGRTSMLKYLTKSCNLDLNVDLLCYLAKVTDRLRNMLSKIDVKRAYEYLLVQALNTGSNKVNDMFRNVIKLELFEFAKFLMKRVNIDYKTVDKLNRWNIFHWFVSLPLSDNREVVESMLDLFRCMIERTNMDCFGILDKKKRSILHIAIENDNRDIADFIIARKLQIENLKDIPRLGFNAINKLKSCCLAVHNISKSLKSEEYCHKVICMLADHIAFLLLSDDKRPSLEENADQLYQIAVECRSLFLMYYLHKEPRFKMSPSIHDTDWSACIAQSLESQNFELFKWVVGQYCLGHNIIHPKLNSINKPINFRTLQECDANKCYRLPVNVYELNNSIDRADLELPTIMKLLILAVCVKHVKATKYLCETFPINIDWKVLNDIMRITHSVVGRVYGKPGFDQVFLYLINHTSNIHELDEVHRNALHCAVENYSSCMARYLIEHNLFEVTTINEQNRWNALHYCASRKSDKDCCDMKSEDLFSFMLEWVLKNRPNTIAQEIKQLCFDSNDGSKSVIQIAFETGNINITQCIICSYLNIKTIDQHEIIDIKECSIIRECFDVLDQIAARLPFNAESEQLLDRIAKPIDRISREKIKNTDHVAKDACRAAIKYRSVSTLEYLITKCKSQMHRELTKSSSREIFACMMECIRHNKTNLFNMLARHYHNYQGFRSIKLVEYELEENDNYYETIFDEGKIQWLVVNQTTTRNWSHNVSEEYLPLLILSIAYGRMQMAQTLIQMRHLPFNELLVQLILKALNNIQPAKDTVAVLEYLAKKGESNVN</sequence>
<dbReference type="InterPro" id="IPR002110">
    <property type="entry name" value="Ankyrin_rpt"/>
</dbReference>
<dbReference type="Gene3D" id="1.25.40.20">
    <property type="entry name" value="Ankyrin repeat-containing domain"/>
    <property type="match status" value="3"/>
</dbReference>
<dbReference type="InterPro" id="IPR027417">
    <property type="entry name" value="P-loop_NTPase"/>
</dbReference>
<name>A0A2M4CVJ7_ANODA</name>
<evidence type="ECO:0000256" key="1">
    <source>
        <dbReference type="SAM" id="MobiDB-lite"/>
    </source>
</evidence>
<dbReference type="VEuPathDB" id="VectorBase:ADAR2_010301"/>
<dbReference type="EMBL" id="GGFL01005053">
    <property type="protein sequence ID" value="MBW69231.1"/>
    <property type="molecule type" value="Transcribed_RNA"/>
</dbReference>
<dbReference type="SUPFAM" id="SSF48403">
    <property type="entry name" value="Ankyrin repeat"/>
    <property type="match status" value="3"/>
</dbReference>
<evidence type="ECO:0000313" key="2">
    <source>
        <dbReference type="EMBL" id="MBW69231.1"/>
    </source>
</evidence>